<dbReference type="Pfam" id="PF03060">
    <property type="entry name" value="NMO"/>
    <property type="match status" value="1"/>
</dbReference>
<dbReference type="Gene3D" id="3.20.20.70">
    <property type="entry name" value="Aldolase class I"/>
    <property type="match status" value="1"/>
</dbReference>
<dbReference type="PANTHER" id="PTHR32332:SF34">
    <property type="entry name" value="2-NITROPROPANE DIOXYGENASE FAMILY, PUTATIVE-RELATED"/>
    <property type="match status" value="1"/>
</dbReference>
<dbReference type="OrthoDB" id="2349068at2759"/>
<dbReference type="SUPFAM" id="SSF51412">
    <property type="entry name" value="Inosine monophosphate dehydrogenase (IMPDH)"/>
    <property type="match status" value="1"/>
</dbReference>
<dbReference type="InterPro" id="IPR013785">
    <property type="entry name" value="Aldolase_TIM"/>
</dbReference>
<proteinExistence type="predicted"/>
<evidence type="ECO:0000256" key="1">
    <source>
        <dbReference type="ARBA" id="ARBA00022630"/>
    </source>
</evidence>
<keyword evidence="2" id="KW-0288">FMN</keyword>
<comment type="caution">
    <text evidence="4">The sequence shown here is derived from an EMBL/GenBank/DDBJ whole genome shotgun (WGS) entry which is preliminary data.</text>
</comment>
<dbReference type="PANTHER" id="PTHR32332">
    <property type="entry name" value="2-NITROPROPANE DIOXYGENASE"/>
    <property type="match status" value="1"/>
</dbReference>
<name>A0A9N9PWW6_9HELO</name>
<evidence type="ECO:0000256" key="3">
    <source>
        <dbReference type="ARBA" id="ARBA00023002"/>
    </source>
</evidence>
<dbReference type="Proteomes" id="UP000696280">
    <property type="component" value="Unassembled WGS sequence"/>
</dbReference>
<dbReference type="InterPro" id="IPR004136">
    <property type="entry name" value="NMO"/>
</dbReference>
<evidence type="ECO:0000256" key="2">
    <source>
        <dbReference type="ARBA" id="ARBA00022643"/>
    </source>
</evidence>
<protein>
    <recommendedName>
        <fullName evidence="6">Nitronate monooxygenase domain-containing protein</fullName>
    </recommendedName>
</protein>
<evidence type="ECO:0008006" key="6">
    <source>
        <dbReference type="Google" id="ProtNLM"/>
    </source>
</evidence>
<dbReference type="GO" id="GO:0018580">
    <property type="term" value="F:nitronate monooxygenase activity"/>
    <property type="evidence" value="ECO:0007669"/>
    <property type="project" value="InterPro"/>
</dbReference>
<gene>
    <name evidence="4" type="ORF">HYFRA_00012518</name>
</gene>
<keyword evidence="3" id="KW-0560">Oxidoreductase</keyword>
<dbReference type="CDD" id="cd04730">
    <property type="entry name" value="NPD_like"/>
    <property type="match status" value="1"/>
</dbReference>
<dbReference type="EMBL" id="CAJVRL010000076">
    <property type="protein sequence ID" value="CAG8957037.1"/>
    <property type="molecule type" value="Genomic_DNA"/>
</dbReference>
<dbReference type="AlphaFoldDB" id="A0A9N9PWW6"/>
<organism evidence="4 5">
    <name type="scientific">Hymenoscyphus fraxineus</name>
    <dbReference type="NCBI Taxonomy" id="746836"/>
    <lineage>
        <taxon>Eukaryota</taxon>
        <taxon>Fungi</taxon>
        <taxon>Dikarya</taxon>
        <taxon>Ascomycota</taxon>
        <taxon>Pezizomycotina</taxon>
        <taxon>Leotiomycetes</taxon>
        <taxon>Helotiales</taxon>
        <taxon>Helotiaceae</taxon>
        <taxon>Hymenoscyphus</taxon>
    </lineage>
</organism>
<accession>A0A9N9PWW6</accession>
<keyword evidence="1" id="KW-0285">Flavoprotein</keyword>
<sequence length="357" mass="37458">MMATPHMKTLESDYPWITPSIPLITSAPMRLISTAPLAIAVSRAGGIGFLGSGTDVSTLPGLLSECTTSFSSSPIPNTPPGILPIGVGFICWGASLSDAIKVIAESQLKPAAVWLFAPERIEDLITWTTSIREATNNLTKIWIQTGTVNDTTYLAQHCKPDVFVIQGSDAGGHGLNQSSSIITLLPECSDALSQSGFAHIPLIAAGGIMDARGAAAAIMLGASGICMGTRFLASSEAELSKGYQDAVLSASDGGVTTKRTSVYDRIRGTPGWPASYGGRGVLNDTFWDSEKGLDDEENKRLYAEASQKGDLGWGIKGMGGRMCTYAGAGVGLVREVKGAGDIVKEVSEGMRKLLKIE</sequence>
<evidence type="ECO:0000313" key="5">
    <source>
        <dbReference type="Proteomes" id="UP000696280"/>
    </source>
</evidence>
<reference evidence="4" key="1">
    <citation type="submission" date="2021-07" db="EMBL/GenBank/DDBJ databases">
        <authorList>
            <person name="Durling M."/>
        </authorList>
    </citation>
    <scope>NUCLEOTIDE SEQUENCE</scope>
</reference>
<evidence type="ECO:0000313" key="4">
    <source>
        <dbReference type="EMBL" id="CAG8957037.1"/>
    </source>
</evidence>
<keyword evidence="5" id="KW-1185">Reference proteome</keyword>